<dbReference type="GO" id="GO:0017071">
    <property type="term" value="C:intracellular cyclic nucleotide activated cation channel complex"/>
    <property type="evidence" value="ECO:0007669"/>
    <property type="project" value="TreeGrafter"/>
</dbReference>
<evidence type="ECO:0000256" key="4">
    <source>
        <dbReference type="ARBA" id="ARBA00023136"/>
    </source>
</evidence>
<keyword evidence="4 5" id="KW-0472">Membrane</keyword>
<proteinExistence type="predicted"/>
<dbReference type="AlphaFoldDB" id="A0A820LPZ1"/>
<feature type="domain" description="Ion transport" evidence="6">
    <location>
        <begin position="4"/>
        <end position="62"/>
    </location>
</feature>
<name>A0A820LPZ1_9BILA</name>
<evidence type="ECO:0000259" key="6">
    <source>
        <dbReference type="Pfam" id="PF00520"/>
    </source>
</evidence>
<organism evidence="7 8">
    <name type="scientific">Adineta steineri</name>
    <dbReference type="NCBI Taxonomy" id="433720"/>
    <lineage>
        <taxon>Eukaryota</taxon>
        <taxon>Metazoa</taxon>
        <taxon>Spiralia</taxon>
        <taxon>Gnathifera</taxon>
        <taxon>Rotifera</taxon>
        <taxon>Eurotatoria</taxon>
        <taxon>Bdelloidea</taxon>
        <taxon>Adinetida</taxon>
        <taxon>Adinetidae</taxon>
        <taxon>Adineta</taxon>
    </lineage>
</organism>
<dbReference type="PANTHER" id="PTHR45638">
    <property type="entry name" value="CYCLIC NUCLEOTIDE-GATED CATION CHANNEL SUBUNIT A"/>
    <property type="match status" value="1"/>
</dbReference>
<feature type="non-terminal residue" evidence="7">
    <location>
        <position position="97"/>
    </location>
</feature>
<evidence type="ECO:0000256" key="2">
    <source>
        <dbReference type="ARBA" id="ARBA00022692"/>
    </source>
</evidence>
<evidence type="ECO:0000256" key="3">
    <source>
        <dbReference type="ARBA" id="ARBA00022989"/>
    </source>
</evidence>
<dbReference type="Pfam" id="PF00520">
    <property type="entry name" value="Ion_trans"/>
    <property type="match status" value="1"/>
</dbReference>
<keyword evidence="3 5" id="KW-1133">Transmembrane helix</keyword>
<reference evidence="7" key="1">
    <citation type="submission" date="2021-02" db="EMBL/GenBank/DDBJ databases">
        <authorList>
            <person name="Nowell W R."/>
        </authorList>
    </citation>
    <scope>NUCLEOTIDE SEQUENCE</scope>
</reference>
<dbReference type="Proteomes" id="UP000663844">
    <property type="component" value="Unassembled WGS sequence"/>
</dbReference>
<feature type="transmembrane region" description="Helical" evidence="5">
    <location>
        <begin position="30"/>
        <end position="56"/>
    </location>
</feature>
<sequence>LMLYTYCFYWSTLLLSTIGDVPLPTKRPEYVFVLFDYMIGILIFATIIGSLGTMISSQNQSRQQVREKMDEIKRYMKFRAVNRKLESKVIKWLDYLY</sequence>
<evidence type="ECO:0000256" key="5">
    <source>
        <dbReference type="SAM" id="Phobius"/>
    </source>
</evidence>
<gene>
    <name evidence="7" type="ORF">OXD698_LOCUS49312</name>
</gene>
<evidence type="ECO:0000313" key="7">
    <source>
        <dbReference type="EMBL" id="CAF4361075.1"/>
    </source>
</evidence>
<dbReference type="GO" id="GO:0030553">
    <property type="term" value="F:cGMP binding"/>
    <property type="evidence" value="ECO:0007669"/>
    <property type="project" value="TreeGrafter"/>
</dbReference>
<dbReference type="Gene3D" id="1.10.287.70">
    <property type="match status" value="1"/>
</dbReference>
<dbReference type="SUPFAM" id="SSF81324">
    <property type="entry name" value="Voltage-gated potassium channels"/>
    <property type="match status" value="1"/>
</dbReference>
<evidence type="ECO:0000256" key="1">
    <source>
        <dbReference type="ARBA" id="ARBA00004141"/>
    </source>
</evidence>
<comment type="subcellular location">
    <subcellularLocation>
        <location evidence="1">Membrane</location>
        <topology evidence="1">Multi-pass membrane protein</topology>
    </subcellularLocation>
</comment>
<dbReference type="Gene3D" id="1.10.287.630">
    <property type="entry name" value="Helix hairpin bin"/>
    <property type="match status" value="1"/>
</dbReference>
<dbReference type="GO" id="GO:0044877">
    <property type="term" value="F:protein-containing complex binding"/>
    <property type="evidence" value="ECO:0007669"/>
    <property type="project" value="TreeGrafter"/>
</dbReference>
<accession>A0A820LPZ1</accession>
<evidence type="ECO:0000313" key="8">
    <source>
        <dbReference type="Proteomes" id="UP000663844"/>
    </source>
</evidence>
<protein>
    <recommendedName>
        <fullName evidence="6">Ion transport domain-containing protein</fullName>
    </recommendedName>
</protein>
<dbReference type="EMBL" id="CAJOAZ010021948">
    <property type="protein sequence ID" value="CAF4361075.1"/>
    <property type="molecule type" value="Genomic_DNA"/>
</dbReference>
<dbReference type="GO" id="GO:0005886">
    <property type="term" value="C:plasma membrane"/>
    <property type="evidence" value="ECO:0007669"/>
    <property type="project" value="TreeGrafter"/>
</dbReference>
<feature type="non-terminal residue" evidence="7">
    <location>
        <position position="1"/>
    </location>
</feature>
<dbReference type="InterPro" id="IPR050866">
    <property type="entry name" value="CNG_cation_channel"/>
</dbReference>
<keyword evidence="2 5" id="KW-0812">Transmembrane</keyword>
<dbReference type="PANTHER" id="PTHR45638:SF11">
    <property type="entry name" value="CYCLIC NUCLEOTIDE-GATED CATION CHANNEL SUBUNIT A"/>
    <property type="match status" value="1"/>
</dbReference>
<comment type="caution">
    <text evidence="7">The sequence shown here is derived from an EMBL/GenBank/DDBJ whole genome shotgun (WGS) entry which is preliminary data.</text>
</comment>
<dbReference type="InterPro" id="IPR005821">
    <property type="entry name" value="Ion_trans_dom"/>
</dbReference>
<dbReference type="GO" id="GO:0005222">
    <property type="term" value="F:intracellularly cAMP-activated cation channel activity"/>
    <property type="evidence" value="ECO:0007669"/>
    <property type="project" value="TreeGrafter"/>
</dbReference>
<dbReference type="GO" id="GO:0005223">
    <property type="term" value="F:intracellularly cGMP-activated cation channel activity"/>
    <property type="evidence" value="ECO:0007669"/>
    <property type="project" value="TreeGrafter"/>
</dbReference>